<reference evidence="1" key="1">
    <citation type="submission" date="2021-07" db="EMBL/GenBank/DDBJ databases">
        <title>Elsinoe batatas strain:CRI-CJ2 Genome sequencing and assembly.</title>
        <authorList>
            <person name="Huang L."/>
        </authorList>
    </citation>
    <scope>NUCLEOTIDE SEQUENCE</scope>
    <source>
        <strain evidence="1">CRI-CJ2</strain>
    </source>
</reference>
<keyword evidence="2" id="KW-1185">Reference proteome</keyword>
<evidence type="ECO:0000313" key="2">
    <source>
        <dbReference type="Proteomes" id="UP000809789"/>
    </source>
</evidence>
<dbReference type="OrthoDB" id="2099276at2759"/>
<proteinExistence type="predicted"/>
<gene>
    <name evidence="1" type="ORF">KVT40_007025</name>
</gene>
<comment type="caution">
    <text evidence="1">The sequence shown here is derived from an EMBL/GenBank/DDBJ whole genome shotgun (WGS) entry which is preliminary data.</text>
</comment>
<dbReference type="AlphaFoldDB" id="A0A8K0PH68"/>
<accession>A0A8K0PH68</accession>
<organism evidence="1 2">
    <name type="scientific">Elsinoe batatas</name>
    <dbReference type="NCBI Taxonomy" id="2601811"/>
    <lineage>
        <taxon>Eukaryota</taxon>
        <taxon>Fungi</taxon>
        <taxon>Dikarya</taxon>
        <taxon>Ascomycota</taxon>
        <taxon>Pezizomycotina</taxon>
        <taxon>Dothideomycetes</taxon>
        <taxon>Dothideomycetidae</taxon>
        <taxon>Myriangiales</taxon>
        <taxon>Elsinoaceae</taxon>
        <taxon>Elsinoe</taxon>
    </lineage>
</organism>
<dbReference type="EMBL" id="JAESVG020000008">
    <property type="protein sequence ID" value="KAG8625274.1"/>
    <property type="molecule type" value="Genomic_DNA"/>
</dbReference>
<sequence length="257" mass="30191">MPISPAWHNPHRDNLLLKCNCWHPPLPHFLVCHTYSLLALETFFTQNRFVITPDTDLYTTAAPCRPFLRNVPPPALHWLKDLEIIFPAYEAKKHTRVSKLAIWDLTSVLKNPDVCIDKVILHTRGLPKKECLKLWRRYREMVLAFKELDGLGRLEVNLYKPWYHSYHAGCDMRRVKGLEDVVDRGLMERKVEMEGRLEREVMGREYEGDAEGRYEMPQGGWWGTRWGRPHLPSGLRRGDTRCPGRWDPFCCAESRQE</sequence>
<evidence type="ECO:0000313" key="1">
    <source>
        <dbReference type="EMBL" id="KAG8625274.1"/>
    </source>
</evidence>
<protein>
    <submittedName>
        <fullName evidence="1">Uncharacterized protein</fullName>
    </submittedName>
</protein>
<name>A0A8K0PH68_9PEZI</name>
<dbReference type="Proteomes" id="UP000809789">
    <property type="component" value="Unassembled WGS sequence"/>
</dbReference>